<feature type="compositionally biased region" description="Polar residues" evidence="1">
    <location>
        <begin position="1"/>
        <end position="10"/>
    </location>
</feature>
<sequence>MATEPLSDNTLIYLDPTPDPDIKPKIEQTNDTPSQGPTLLSTADSRSLQMPEASVLPQSQGHAHIDDSFLAIKTSGQGVSASNTNSVYQGLSNINIFSQLLLLFSGLMPALADTFALLKSFLSKAAWEQTEAASSIKMVHQLLNCLHVAVSDPQHFLQSIWLWNGHQELEPAIDFKEAQKQQHDILHHSNPLVNFTPTLFNTFTVILLNLSFATSKHP</sequence>
<organism evidence="2 3">
    <name type="scientific">Moniliophthora roreri</name>
    <name type="common">Frosty pod rot fungus</name>
    <name type="synonym">Monilia roreri</name>
    <dbReference type="NCBI Taxonomy" id="221103"/>
    <lineage>
        <taxon>Eukaryota</taxon>
        <taxon>Fungi</taxon>
        <taxon>Dikarya</taxon>
        <taxon>Basidiomycota</taxon>
        <taxon>Agaricomycotina</taxon>
        <taxon>Agaricomycetes</taxon>
        <taxon>Agaricomycetidae</taxon>
        <taxon>Agaricales</taxon>
        <taxon>Marasmiineae</taxon>
        <taxon>Marasmiaceae</taxon>
        <taxon>Moniliophthora</taxon>
    </lineage>
</organism>
<evidence type="ECO:0000313" key="3">
    <source>
        <dbReference type="Proteomes" id="UP000054988"/>
    </source>
</evidence>
<proteinExistence type="predicted"/>
<evidence type="ECO:0000313" key="2">
    <source>
        <dbReference type="EMBL" id="KTB33057.1"/>
    </source>
</evidence>
<evidence type="ECO:0000256" key="1">
    <source>
        <dbReference type="SAM" id="MobiDB-lite"/>
    </source>
</evidence>
<dbReference type="Proteomes" id="UP000054988">
    <property type="component" value="Unassembled WGS sequence"/>
</dbReference>
<dbReference type="EMBL" id="LATX01002192">
    <property type="protein sequence ID" value="KTB33057.1"/>
    <property type="molecule type" value="Genomic_DNA"/>
</dbReference>
<reference evidence="2 3" key="1">
    <citation type="submission" date="2015-12" db="EMBL/GenBank/DDBJ databases">
        <title>Draft genome sequence of Moniliophthora roreri, the causal agent of frosty pod rot of cacao.</title>
        <authorList>
            <person name="Aime M.C."/>
            <person name="Diaz-Valderrama J.R."/>
            <person name="Kijpornyongpan T."/>
            <person name="Phillips-Mora W."/>
        </authorList>
    </citation>
    <scope>NUCLEOTIDE SEQUENCE [LARGE SCALE GENOMIC DNA]</scope>
    <source>
        <strain evidence="2 3">MCA 2952</strain>
    </source>
</reference>
<comment type="caution">
    <text evidence="2">The sequence shown here is derived from an EMBL/GenBank/DDBJ whole genome shotgun (WGS) entry which is preliminary data.</text>
</comment>
<accession>A0A0W0F9V9</accession>
<gene>
    <name evidence="2" type="ORF">WG66_14385</name>
</gene>
<feature type="region of interest" description="Disordered" evidence="1">
    <location>
        <begin position="1"/>
        <end position="44"/>
    </location>
</feature>
<protein>
    <submittedName>
        <fullName evidence="2">Uncharacterized protein</fullName>
    </submittedName>
</protein>
<dbReference type="AlphaFoldDB" id="A0A0W0F9V9"/>
<feature type="compositionally biased region" description="Polar residues" evidence="1">
    <location>
        <begin position="29"/>
        <end position="44"/>
    </location>
</feature>
<name>A0A0W0F9V9_MONRR</name>